<dbReference type="Pfam" id="PF20246">
    <property type="entry name" value="DUF6601"/>
    <property type="match status" value="1"/>
</dbReference>
<dbReference type="PANTHER" id="PTHR34414">
    <property type="entry name" value="HET DOMAIN-CONTAINING PROTEIN-RELATED"/>
    <property type="match status" value="1"/>
</dbReference>
<dbReference type="PANTHER" id="PTHR34414:SF1">
    <property type="entry name" value="SUBTILISIN-LIKE SERINE PROTEASE"/>
    <property type="match status" value="1"/>
</dbReference>
<protein>
    <submittedName>
        <fullName evidence="2">Uncharacterized protein</fullName>
    </submittedName>
</protein>
<keyword evidence="1" id="KW-0472">Membrane</keyword>
<accession>A0A8E2DYB7</accession>
<evidence type="ECO:0000313" key="2">
    <source>
        <dbReference type="EMBL" id="OCK73869.1"/>
    </source>
</evidence>
<gene>
    <name evidence="2" type="ORF">K432DRAFT_430349</name>
</gene>
<evidence type="ECO:0000313" key="3">
    <source>
        <dbReference type="Proteomes" id="UP000250266"/>
    </source>
</evidence>
<sequence length="542" mass="62859">MGSTLNCPPFSKVHQLCDELDLYEPEITTATALPGQPCLRLDDTVHITDFLDKEFCSHDLEEMAPHLWIMSTQSSANINTLHHQRIKGREIIVTEQPRLHLVWIHDRIFIKPLPRYLLSHQFWEVFLSSKSTRLGNRRDSIRRAATGYLRTYRFLVQHESDFVIAQQDHLRLIPQDVQWTDFCWFMSEFDNIADLDVCGRYHYGELRLSRLNLYAPLLLRKFHYEQVYGQYGDYFARLYGPILFVFAVMATILNSMQVELAVEQVLPAHWISLWSVCRWFSTVSLIGTAVISFWVVLLWLWMFSDEWVYAIKGRLEKRQDASLVRVFLYYLEADVTAIDTTTMPVPFGFSVDDFFTLTQLVAKVIKALRDSRGSEHEYQGLIQKLHSLIRAIHLAEETALQCASACSQDHSLSAPLNGIAREREICCKLIKDFLARSEKYTWSFIHKFGGAKAFKITWLFYSNDIFHGTLKLMHRNLPDHRKIILEEYSIADEDAGGEFINITLNAEWNAIAQQICRDLPALQGSSQWGNFRGQEKTPVGDF</sequence>
<evidence type="ECO:0000256" key="1">
    <source>
        <dbReference type="SAM" id="Phobius"/>
    </source>
</evidence>
<name>A0A8E2DYB7_9PEZI</name>
<dbReference type="AlphaFoldDB" id="A0A8E2DYB7"/>
<dbReference type="InterPro" id="IPR046536">
    <property type="entry name" value="DUF6601"/>
</dbReference>
<keyword evidence="1" id="KW-0812">Transmembrane</keyword>
<feature type="transmembrane region" description="Helical" evidence="1">
    <location>
        <begin position="238"/>
        <end position="258"/>
    </location>
</feature>
<dbReference type="EMBL" id="KV745630">
    <property type="protein sequence ID" value="OCK73869.1"/>
    <property type="molecule type" value="Genomic_DNA"/>
</dbReference>
<feature type="transmembrane region" description="Helical" evidence="1">
    <location>
        <begin position="278"/>
        <end position="302"/>
    </location>
</feature>
<proteinExistence type="predicted"/>
<keyword evidence="3" id="KW-1185">Reference proteome</keyword>
<keyword evidence="1" id="KW-1133">Transmembrane helix</keyword>
<dbReference type="Proteomes" id="UP000250266">
    <property type="component" value="Unassembled WGS sequence"/>
</dbReference>
<reference evidence="2 3" key="1">
    <citation type="journal article" date="2016" name="Nat. Commun.">
        <title>Ectomycorrhizal ecology is imprinted in the genome of the dominant symbiotic fungus Cenococcum geophilum.</title>
        <authorList>
            <consortium name="DOE Joint Genome Institute"/>
            <person name="Peter M."/>
            <person name="Kohler A."/>
            <person name="Ohm R.A."/>
            <person name="Kuo A."/>
            <person name="Krutzmann J."/>
            <person name="Morin E."/>
            <person name="Arend M."/>
            <person name="Barry K.W."/>
            <person name="Binder M."/>
            <person name="Choi C."/>
            <person name="Clum A."/>
            <person name="Copeland A."/>
            <person name="Grisel N."/>
            <person name="Haridas S."/>
            <person name="Kipfer T."/>
            <person name="LaButti K."/>
            <person name="Lindquist E."/>
            <person name="Lipzen A."/>
            <person name="Maire R."/>
            <person name="Meier B."/>
            <person name="Mihaltcheva S."/>
            <person name="Molinier V."/>
            <person name="Murat C."/>
            <person name="Poggeler S."/>
            <person name="Quandt C.A."/>
            <person name="Sperisen C."/>
            <person name="Tritt A."/>
            <person name="Tisserant E."/>
            <person name="Crous P.W."/>
            <person name="Henrissat B."/>
            <person name="Nehls U."/>
            <person name="Egli S."/>
            <person name="Spatafora J.W."/>
            <person name="Grigoriev I.V."/>
            <person name="Martin F.M."/>
        </authorList>
    </citation>
    <scope>NUCLEOTIDE SEQUENCE [LARGE SCALE GENOMIC DNA]</scope>
    <source>
        <strain evidence="2 3">CBS 459.81</strain>
    </source>
</reference>
<dbReference type="OrthoDB" id="5086500at2759"/>
<organism evidence="2 3">
    <name type="scientific">Lepidopterella palustris CBS 459.81</name>
    <dbReference type="NCBI Taxonomy" id="1314670"/>
    <lineage>
        <taxon>Eukaryota</taxon>
        <taxon>Fungi</taxon>
        <taxon>Dikarya</taxon>
        <taxon>Ascomycota</taxon>
        <taxon>Pezizomycotina</taxon>
        <taxon>Dothideomycetes</taxon>
        <taxon>Pleosporomycetidae</taxon>
        <taxon>Mytilinidiales</taxon>
        <taxon>Argynnaceae</taxon>
        <taxon>Lepidopterella</taxon>
    </lineage>
</organism>